<sequence>MSDALSRREWLARAAAGVATLALGGSAHALVAAPGPTMTIYKTPECGCCQKWVLHVAGAGFKTAVNDVPDVDPIKRRYGVPGALQSCHTALVDGYVVEGHVPAADIRRLLKERPKVKGIAVGGMPAGSPGMEVPGGRVDRYEVTAFLADGTTRRFASH</sequence>
<accession>A0AA37V5I9</accession>
<dbReference type="RefSeq" id="WP_284348639.1">
    <property type="nucleotide sequence ID" value="NZ_BRXS01000001.1"/>
</dbReference>
<gene>
    <name evidence="2" type="ORF">rosag_07040</name>
</gene>
<dbReference type="AlphaFoldDB" id="A0AA37V5I9"/>
<organism evidence="2 3">
    <name type="scientific">Roseisolibacter agri</name>
    <dbReference type="NCBI Taxonomy" id="2014610"/>
    <lineage>
        <taxon>Bacteria</taxon>
        <taxon>Pseudomonadati</taxon>
        <taxon>Gemmatimonadota</taxon>
        <taxon>Gemmatimonadia</taxon>
        <taxon>Gemmatimonadales</taxon>
        <taxon>Gemmatimonadaceae</taxon>
        <taxon>Roseisolibacter</taxon>
    </lineage>
</organism>
<dbReference type="InterPro" id="IPR007332">
    <property type="entry name" value="DUF411"/>
</dbReference>
<feature type="chain" id="PRO_5041233356" evidence="1">
    <location>
        <begin position="30"/>
        <end position="158"/>
    </location>
</feature>
<dbReference type="PROSITE" id="PS51318">
    <property type="entry name" value="TAT"/>
    <property type="match status" value="1"/>
</dbReference>
<keyword evidence="3" id="KW-1185">Reference proteome</keyword>
<keyword evidence="1" id="KW-0732">Signal</keyword>
<name>A0AA37V5I9_9BACT</name>
<dbReference type="Proteomes" id="UP001161325">
    <property type="component" value="Unassembled WGS sequence"/>
</dbReference>
<reference evidence="2" key="1">
    <citation type="submission" date="2022-08" db="EMBL/GenBank/DDBJ databases">
        <title>Draft genome sequencing of Roseisolibacter agri AW1220.</title>
        <authorList>
            <person name="Tobiishi Y."/>
            <person name="Tonouchi A."/>
        </authorList>
    </citation>
    <scope>NUCLEOTIDE SEQUENCE</scope>
    <source>
        <strain evidence="2">AW1220</strain>
    </source>
</reference>
<evidence type="ECO:0000256" key="1">
    <source>
        <dbReference type="SAM" id="SignalP"/>
    </source>
</evidence>
<dbReference type="SUPFAM" id="SSF52833">
    <property type="entry name" value="Thioredoxin-like"/>
    <property type="match status" value="1"/>
</dbReference>
<evidence type="ECO:0000313" key="2">
    <source>
        <dbReference type="EMBL" id="GLC24191.1"/>
    </source>
</evidence>
<comment type="caution">
    <text evidence="2">The sequence shown here is derived from an EMBL/GenBank/DDBJ whole genome shotgun (WGS) entry which is preliminary data.</text>
</comment>
<dbReference type="InterPro" id="IPR006311">
    <property type="entry name" value="TAT_signal"/>
</dbReference>
<proteinExistence type="predicted"/>
<evidence type="ECO:0000313" key="3">
    <source>
        <dbReference type="Proteomes" id="UP001161325"/>
    </source>
</evidence>
<dbReference type="InterPro" id="IPR036249">
    <property type="entry name" value="Thioredoxin-like_sf"/>
</dbReference>
<dbReference type="EMBL" id="BRXS01000001">
    <property type="protein sequence ID" value="GLC24191.1"/>
    <property type="molecule type" value="Genomic_DNA"/>
</dbReference>
<feature type="signal peptide" evidence="1">
    <location>
        <begin position="1"/>
        <end position="29"/>
    </location>
</feature>
<dbReference type="Pfam" id="PF04214">
    <property type="entry name" value="DUF411"/>
    <property type="match status" value="1"/>
</dbReference>
<protein>
    <submittedName>
        <fullName evidence="2">CopG family transcriptional regulator</fullName>
    </submittedName>
</protein>